<organism evidence="2 3">
    <name type="scientific">Sanghuangporus baumii</name>
    <name type="common">Phellinus baumii</name>
    <dbReference type="NCBI Taxonomy" id="108892"/>
    <lineage>
        <taxon>Eukaryota</taxon>
        <taxon>Fungi</taxon>
        <taxon>Dikarya</taxon>
        <taxon>Basidiomycota</taxon>
        <taxon>Agaricomycotina</taxon>
        <taxon>Agaricomycetes</taxon>
        <taxon>Hymenochaetales</taxon>
        <taxon>Hymenochaetaceae</taxon>
        <taxon>Sanghuangporus</taxon>
    </lineage>
</organism>
<gene>
    <name evidence="2" type="ORF">A7U60_g5333</name>
</gene>
<feature type="compositionally biased region" description="Pro residues" evidence="1">
    <location>
        <begin position="642"/>
        <end position="662"/>
    </location>
</feature>
<evidence type="ECO:0000256" key="1">
    <source>
        <dbReference type="SAM" id="MobiDB-lite"/>
    </source>
</evidence>
<dbReference type="AlphaFoldDB" id="A0A9Q5HX36"/>
<dbReference type="Proteomes" id="UP000757232">
    <property type="component" value="Unassembled WGS sequence"/>
</dbReference>
<feature type="region of interest" description="Disordered" evidence="1">
    <location>
        <begin position="1"/>
        <end position="64"/>
    </location>
</feature>
<feature type="compositionally biased region" description="Basic and acidic residues" evidence="1">
    <location>
        <begin position="183"/>
        <end position="201"/>
    </location>
</feature>
<comment type="caution">
    <text evidence="2">The sequence shown here is derived from an EMBL/GenBank/DDBJ whole genome shotgun (WGS) entry which is preliminary data.</text>
</comment>
<accession>A0A9Q5HX36</accession>
<feature type="region of interest" description="Disordered" evidence="1">
    <location>
        <begin position="415"/>
        <end position="487"/>
    </location>
</feature>
<dbReference type="OrthoDB" id="3265683at2759"/>
<feature type="region of interest" description="Disordered" evidence="1">
    <location>
        <begin position="592"/>
        <end position="703"/>
    </location>
</feature>
<evidence type="ECO:0000313" key="2">
    <source>
        <dbReference type="EMBL" id="OCB87626.1"/>
    </source>
</evidence>
<feature type="compositionally biased region" description="Polar residues" evidence="1">
    <location>
        <begin position="676"/>
        <end position="691"/>
    </location>
</feature>
<sequence length="792" mass="86878">MTSNNVAPALVFNKQRPIQQRMPAKPHLPARPATSPTLPSPPVPPKDNNGRQVLKNSTNTEHRWSEVVPPATALTFAAIWDPEDGLVTFSGAALSASENNNGNVSPEDAESRSQVLSVDFLNVETAPNTAKDSLFPYSQSRFAASEVSTLRFPVSPTRRSSAGTGLAIDISVCPEVERRLKADGNLQRDRNSNSRYLDAKTAKSRKHTVPRAMHQHSSSQDSTSSNGLAAIGTSLYNAFRRVATPKQGHTRADRYAFLRRTNEKMSDYGDHDERIHMREDDRGTSTPPKSPKFRSIFARSIWHRGAIGGGRDEELICRPQIQDDSDGVTLDSGFDFMDIDDDTDEAWPDNFGRKELDSALARDVNQLKSTFSWTTTSTSRYIDVAAYLDDSDTDSTVSSLGVPIASTVSPFHSQQANSISVHAQEGDHDSSEFRVEQATPRPINSSPQQQKPQRNLLRKTSKTQVSCPPSEKVSCKPQVSKAGQDQQRYQICPQCHLRIEFYDVEAEEISTNQKKGKGRTNSQPDLPDSLRNTVCLGRPAVVRSSSSPASMPFSHTRSHSLPGSSTATPAEVLARASYNHEWASPAPSRLISHVRSPSAPQQGSPSSTMSVRRPTTPTRTCQHFSDMRVVLRGVRSGIRPSTPIPGMPPVPLRTMNRPPPTSFRPVSASGRERSHSGTPTSFSHSASAQTPSSMRSRSRSLESLRGTAHALAAASTASLRTLWRARSFMRNSHSDQPRRSDVDHDEDGVWVCVEVKTPDNQRKMANSTENPNDIGGSSSLVFASHPYRDASC</sequence>
<proteinExistence type="predicted"/>
<name>A0A9Q5HX36_SANBA</name>
<feature type="compositionally biased region" description="Low complexity" evidence="1">
    <location>
        <begin position="215"/>
        <end position="225"/>
    </location>
</feature>
<protein>
    <submittedName>
        <fullName evidence="2">Uncharacterized protein</fullName>
    </submittedName>
</protein>
<feature type="region of interest" description="Disordered" evidence="1">
    <location>
        <begin position="510"/>
        <end position="566"/>
    </location>
</feature>
<feature type="compositionally biased region" description="Polar residues" evidence="1">
    <location>
        <begin position="553"/>
        <end position="566"/>
    </location>
</feature>
<feature type="compositionally biased region" description="Polar residues" evidence="1">
    <location>
        <begin position="763"/>
        <end position="781"/>
    </location>
</feature>
<feature type="compositionally biased region" description="Polar residues" evidence="1">
    <location>
        <begin position="510"/>
        <end position="524"/>
    </location>
</feature>
<feature type="compositionally biased region" description="Basic and acidic residues" evidence="1">
    <location>
        <begin position="424"/>
        <end position="435"/>
    </location>
</feature>
<feature type="compositionally biased region" description="Low complexity" evidence="1">
    <location>
        <begin position="596"/>
        <end position="607"/>
    </location>
</feature>
<evidence type="ECO:0000313" key="3">
    <source>
        <dbReference type="Proteomes" id="UP000757232"/>
    </source>
</evidence>
<dbReference type="EMBL" id="LNZH02000190">
    <property type="protein sequence ID" value="OCB87626.1"/>
    <property type="molecule type" value="Genomic_DNA"/>
</dbReference>
<feature type="region of interest" description="Disordered" evidence="1">
    <location>
        <begin position="762"/>
        <end position="781"/>
    </location>
</feature>
<reference evidence="2" key="1">
    <citation type="submission" date="2016-06" db="EMBL/GenBank/DDBJ databases">
        <title>Draft Genome sequence of the fungus Inonotus baumii.</title>
        <authorList>
            <person name="Zhu H."/>
            <person name="Lin W."/>
        </authorList>
    </citation>
    <scope>NUCLEOTIDE SEQUENCE</scope>
    <source>
        <strain evidence="2">821</strain>
    </source>
</reference>
<feature type="region of interest" description="Disordered" evidence="1">
    <location>
        <begin position="183"/>
        <end position="226"/>
    </location>
</feature>
<keyword evidence="3" id="KW-1185">Reference proteome</keyword>
<feature type="compositionally biased region" description="Low complexity" evidence="1">
    <location>
        <begin position="538"/>
        <end position="550"/>
    </location>
</feature>
<feature type="compositionally biased region" description="Polar residues" evidence="1">
    <location>
        <begin position="608"/>
        <end position="623"/>
    </location>
</feature>
<feature type="compositionally biased region" description="Polar residues" evidence="1">
    <location>
        <begin position="442"/>
        <end position="453"/>
    </location>
</feature>
<feature type="compositionally biased region" description="Polar residues" evidence="1">
    <location>
        <begin position="50"/>
        <end position="59"/>
    </location>
</feature>